<dbReference type="Proteomes" id="UP001182556">
    <property type="component" value="Unassembled WGS sequence"/>
</dbReference>
<evidence type="ECO:0000313" key="4">
    <source>
        <dbReference type="EMBL" id="KAK1923596.1"/>
    </source>
</evidence>
<dbReference type="GO" id="GO:0016491">
    <property type="term" value="F:oxidoreductase activity"/>
    <property type="evidence" value="ECO:0007669"/>
    <property type="project" value="UniProtKB-KW"/>
</dbReference>
<keyword evidence="5" id="KW-1185">Reference proteome</keyword>
<dbReference type="Gene3D" id="3.40.50.720">
    <property type="entry name" value="NAD(P)-binding Rossmann-like Domain"/>
    <property type="match status" value="1"/>
</dbReference>
<comment type="similarity">
    <text evidence="1">Belongs to the short-chain dehydrogenases/reductases (SDR) family.</text>
</comment>
<keyword evidence="3" id="KW-0560">Oxidoreductase</keyword>
<dbReference type="PANTHER" id="PTHR43618:SF4">
    <property type="entry name" value="SHORT CHAIN DEHYDROGENASE_REDUCTASE FAMILY (AFU_ORTHOLOGUE AFUA_7G04540)"/>
    <property type="match status" value="1"/>
</dbReference>
<name>A0AAD9CWZ1_PAPLA</name>
<organism evidence="4 5">
    <name type="scientific">Papiliotrema laurentii</name>
    <name type="common">Cryptococcus laurentii</name>
    <dbReference type="NCBI Taxonomy" id="5418"/>
    <lineage>
        <taxon>Eukaryota</taxon>
        <taxon>Fungi</taxon>
        <taxon>Dikarya</taxon>
        <taxon>Basidiomycota</taxon>
        <taxon>Agaricomycotina</taxon>
        <taxon>Tremellomycetes</taxon>
        <taxon>Tremellales</taxon>
        <taxon>Rhynchogastremaceae</taxon>
        <taxon>Papiliotrema</taxon>
    </lineage>
</organism>
<dbReference type="AlphaFoldDB" id="A0AAD9CWZ1"/>
<dbReference type="PRINTS" id="PR00081">
    <property type="entry name" value="GDHRDH"/>
</dbReference>
<dbReference type="PANTHER" id="PTHR43618">
    <property type="entry name" value="7-ALPHA-HYDROXYSTEROID DEHYDROGENASE"/>
    <property type="match status" value="1"/>
</dbReference>
<gene>
    <name evidence="4" type="ORF">DB88DRAFT_540794</name>
</gene>
<evidence type="ECO:0000256" key="3">
    <source>
        <dbReference type="ARBA" id="ARBA00023002"/>
    </source>
</evidence>
<comment type="caution">
    <text evidence="4">The sequence shown here is derived from an EMBL/GenBank/DDBJ whole genome shotgun (WGS) entry which is preliminary data.</text>
</comment>
<evidence type="ECO:0000256" key="1">
    <source>
        <dbReference type="ARBA" id="ARBA00006484"/>
    </source>
</evidence>
<accession>A0AAD9CWZ1</accession>
<dbReference type="SUPFAM" id="SSF51735">
    <property type="entry name" value="NAD(P)-binding Rossmann-fold domains"/>
    <property type="match status" value="1"/>
</dbReference>
<sequence>MTYESFRNENLFGVKGKTCIVTGGGSGIGKGIAIALAVNGAKVIICGRRLEQIEAAAEEINIAARDSGHGGQVIAIQADVGNKQGVFAFYERCEKIIDQGNPETLQAKLLSVDDADWANMTAVHCAGPYYLAVNFIPLFQKAPEPSVCNITSLAAFFLARSVCEFSYAQSKAGETQLTQLMAAALQPFKIRVNSICPGLFPSGLTLNAEGDYHKPMAEAHSNIPKGRAGTWEEIAGIVLMLASPAGNFLNASNCVVDGGWHLNASARDI</sequence>
<reference evidence="4" key="1">
    <citation type="submission" date="2023-02" db="EMBL/GenBank/DDBJ databases">
        <title>Identification and recombinant expression of a fungal hydrolase from Papiliotrema laurentii that hydrolyzes apple cutin and clears colloidal polyester polyurethane.</title>
        <authorList>
            <consortium name="DOE Joint Genome Institute"/>
            <person name="Roman V.A."/>
            <person name="Bojanowski C."/>
            <person name="Crable B.R."/>
            <person name="Wagner D.N."/>
            <person name="Hung C.S."/>
            <person name="Nadeau L.J."/>
            <person name="Schratz L."/>
            <person name="Haridas S."/>
            <person name="Pangilinan J."/>
            <person name="Lipzen A."/>
            <person name="Na H."/>
            <person name="Yan M."/>
            <person name="Ng V."/>
            <person name="Grigoriev I.V."/>
            <person name="Spatafora J.W."/>
            <person name="Barlow D."/>
            <person name="Biffinger J."/>
            <person name="Kelley-Loughnane N."/>
            <person name="Varaljay V.A."/>
            <person name="Crookes-Goodson W.J."/>
        </authorList>
    </citation>
    <scope>NUCLEOTIDE SEQUENCE</scope>
    <source>
        <strain evidence="4">5307AH</strain>
    </source>
</reference>
<protein>
    <submittedName>
        <fullName evidence="4">Uncharacterized protein</fullName>
    </submittedName>
</protein>
<dbReference type="Pfam" id="PF13561">
    <property type="entry name" value="adh_short_C2"/>
    <property type="match status" value="1"/>
</dbReference>
<dbReference type="InterPro" id="IPR036291">
    <property type="entry name" value="NAD(P)-bd_dom_sf"/>
</dbReference>
<keyword evidence="2" id="KW-0521">NADP</keyword>
<proteinExistence type="inferred from homology"/>
<evidence type="ECO:0000313" key="5">
    <source>
        <dbReference type="Proteomes" id="UP001182556"/>
    </source>
</evidence>
<dbReference type="InterPro" id="IPR002347">
    <property type="entry name" value="SDR_fam"/>
</dbReference>
<evidence type="ECO:0000256" key="2">
    <source>
        <dbReference type="ARBA" id="ARBA00022857"/>
    </source>
</evidence>
<dbReference type="InterPro" id="IPR052178">
    <property type="entry name" value="Sec_Metab_Biosynth_SDR"/>
</dbReference>
<dbReference type="EMBL" id="JAODAN010000006">
    <property type="protein sequence ID" value="KAK1923596.1"/>
    <property type="molecule type" value="Genomic_DNA"/>
</dbReference>